<dbReference type="AlphaFoldDB" id="A0A927IMM1"/>
<keyword evidence="2" id="KW-0645">Protease</keyword>
<evidence type="ECO:0000259" key="5">
    <source>
        <dbReference type="PROSITE" id="PS51935"/>
    </source>
</evidence>
<dbReference type="InterPro" id="IPR000064">
    <property type="entry name" value="NLP_P60_dom"/>
</dbReference>
<dbReference type="SUPFAM" id="SSF54001">
    <property type="entry name" value="Cysteine proteinases"/>
    <property type="match status" value="1"/>
</dbReference>
<evidence type="ECO:0000256" key="2">
    <source>
        <dbReference type="ARBA" id="ARBA00022670"/>
    </source>
</evidence>
<proteinExistence type="inferred from homology"/>
<comment type="caution">
    <text evidence="6">The sequence shown here is derived from an EMBL/GenBank/DDBJ whole genome shotgun (WGS) entry which is preliminary data.</text>
</comment>
<evidence type="ECO:0000313" key="6">
    <source>
        <dbReference type="EMBL" id="MBD8051320.1"/>
    </source>
</evidence>
<evidence type="ECO:0000256" key="4">
    <source>
        <dbReference type="ARBA" id="ARBA00022807"/>
    </source>
</evidence>
<dbReference type="Pfam" id="PF00877">
    <property type="entry name" value="NLPC_P60"/>
    <property type="match status" value="1"/>
</dbReference>
<dbReference type="GO" id="GO:0008234">
    <property type="term" value="F:cysteine-type peptidase activity"/>
    <property type="evidence" value="ECO:0007669"/>
    <property type="project" value="UniProtKB-KW"/>
</dbReference>
<gene>
    <name evidence="6" type="ORF">IC609_12255</name>
</gene>
<dbReference type="PROSITE" id="PS51935">
    <property type="entry name" value="NLPC_P60"/>
    <property type="match status" value="1"/>
</dbReference>
<dbReference type="InterPro" id="IPR038765">
    <property type="entry name" value="Papain-like_cys_pep_sf"/>
</dbReference>
<evidence type="ECO:0000256" key="1">
    <source>
        <dbReference type="ARBA" id="ARBA00007074"/>
    </source>
</evidence>
<dbReference type="GO" id="GO:0006508">
    <property type="term" value="P:proteolysis"/>
    <property type="evidence" value="ECO:0007669"/>
    <property type="project" value="UniProtKB-KW"/>
</dbReference>
<evidence type="ECO:0000313" key="7">
    <source>
        <dbReference type="Proteomes" id="UP000647424"/>
    </source>
</evidence>
<accession>A0A927IMM1</accession>
<organism evidence="6 7">
    <name type="scientific">Limnohabitans radicicola</name>
    <dbReference type="NCBI Taxonomy" id="2771427"/>
    <lineage>
        <taxon>Bacteria</taxon>
        <taxon>Pseudomonadati</taxon>
        <taxon>Pseudomonadota</taxon>
        <taxon>Betaproteobacteria</taxon>
        <taxon>Burkholderiales</taxon>
        <taxon>Comamonadaceae</taxon>
        <taxon>Limnohabitans</taxon>
    </lineage>
</organism>
<comment type="similarity">
    <text evidence="1">Belongs to the peptidase C40 family.</text>
</comment>
<name>A0A927IMM1_9BURK</name>
<reference evidence="6" key="1">
    <citation type="submission" date="2020-09" db="EMBL/GenBank/DDBJ databases">
        <title>Genome seq and assembly of Limnohabitants sp.</title>
        <authorList>
            <person name="Chhetri G."/>
        </authorList>
    </citation>
    <scope>NUCLEOTIDE SEQUENCE</scope>
    <source>
        <strain evidence="6">JUR4</strain>
    </source>
</reference>
<protein>
    <submittedName>
        <fullName evidence="6">C40 family peptidase</fullName>
    </submittedName>
</protein>
<dbReference type="EMBL" id="JACYFT010000002">
    <property type="protein sequence ID" value="MBD8051320.1"/>
    <property type="molecule type" value="Genomic_DNA"/>
</dbReference>
<dbReference type="Gene3D" id="3.90.1720.10">
    <property type="entry name" value="endopeptidase domain like (from Nostoc punctiforme)"/>
    <property type="match status" value="1"/>
</dbReference>
<feature type="domain" description="NlpC/P60" evidence="5">
    <location>
        <begin position="2"/>
        <end position="135"/>
    </location>
</feature>
<sequence length="138" mass="15440">MKVTADDVVRTARSWLGTPYHHQGRLKGVGVDCAGLLVGVAQELGLSDFDVMGYTMRPDGESLRRHCDMQMKSITREELAAGDVLLFTFDAHPGHLGILSTPEHLIHAYLPRRKVVEHGMDAWWWAQAAGFYRFPGVH</sequence>
<keyword evidence="4" id="KW-0788">Thiol protease</keyword>
<dbReference type="Proteomes" id="UP000647424">
    <property type="component" value="Unassembled WGS sequence"/>
</dbReference>
<keyword evidence="7" id="KW-1185">Reference proteome</keyword>
<evidence type="ECO:0000256" key="3">
    <source>
        <dbReference type="ARBA" id="ARBA00022801"/>
    </source>
</evidence>
<keyword evidence="3" id="KW-0378">Hydrolase</keyword>